<evidence type="ECO:0000256" key="11">
    <source>
        <dbReference type="ARBA" id="ARBA00023098"/>
    </source>
</evidence>
<dbReference type="InterPro" id="IPR027417">
    <property type="entry name" value="P-loop_NTPase"/>
</dbReference>
<comment type="function">
    <text evidence="1 13">Transfers the gamma-phosphate of ATP to the 4'-position of a tetraacyldisaccharide 1-phosphate intermediate (termed DS-1-P) to form tetraacyldisaccharide 1,4'-bis-phosphate (lipid IVA).</text>
</comment>
<sequence>MRSIRATRCTFPVLSVGNVVVGGSGKTPVTIALAELLRENGKNPIIVTRGYGGDIFKNAGVTSGRFSRWFCLSFYKSIKPNEKSAATPEKSTMVVNGAVLVDEKIHSAREVGDEAMVLCKHASTVVAKDRRLGIDLVNSLEFPENTAVILDDAHQNSSIKKDVSIIVVNSKQMFGNGFVIPSGPLRERISSGIARADLVVFVYDDEREKNRARELCKYGRPIIFARSSFYVDIMRGARVVAFAGIGFADRFFDTLCALGLEVVKFIRFEDHHEYDVRNEKCLLQLARSNDAFLVSTRKDYVKFSSLFCKQVHVVDLFISFSGSVLTPAGEEIYVGTSGVVKFFT</sequence>
<evidence type="ECO:0000256" key="3">
    <source>
        <dbReference type="ARBA" id="ARBA00012071"/>
    </source>
</evidence>
<evidence type="ECO:0000256" key="2">
    <source>
        <dbReference type="ARBA" id="ARBA00004870"/>
    </source>
</evidence>
<keyword evidence="7 13" id="KW-0808">Transferase</keyword>
<organism evidence="14 15">
    <name type="scientific">Candidatus Hydrogenosomobacter endosymbioticus</name>
    <dbReference type="NCBI Taxonomy" id="2558174"/>
    <lineage>
        <taxon>Bacteria</taxon>
        <taxon>Pseudomonadati</taxon>
        <taxon>Pseudomonadota</taxon>
        <taxon>Alphaproteobacteria</taxon>
        <taxon>Holosporales</taxon>
        <taxon>Holosporaceae</taxon>
        <taxon>Candidatus Hydrogenosomobacter</taxon>
    </lineage>
</organism>
<keyword evidence="11 13" id="KW-0443">Lipid metabolism</keyword>
<evidence type="ECO:0000256" key="7">
    <source>
        <dbReference type="ARBA" id="ARBA00022679"/>
    </source>
</evidence>
<proteinExistence type="inferred from homology"/>
<protein>
    <recommendedName>
        <fullName evidence="4 13">Tetraacyldisaccharide 4'-kinase</fullName>
        <ecNumber evidence="3 13">2.7.1.130</ecNumber>
    </recommendedName>
    <alternativeName>
        <fullName evidence="12 13">Lipid A 4'-kinase</fullName>
    </alternativeName>
</protein>
<evidence type="ECO:0000256" key="4">
    <source>
        <dbReference type="ARBA" id="ARBA00016436"/>
    </source>
</evidence>
<gene>
    <name evidence="13" type="primary">lpxK</name>
    <name evidence="14" type="ORF">HYD_1390</name>
</gene>
<comment type="similarity">
    <text evidence="13">Belongs to the LpxK family.</text>
</comment>
<name>A0ABN6L2C3_9PROT</name>
<dbReference type="Proteomes" id="UP001320209">
    <property type="component" value="Chromosome"/>
</dbReference>
<evidence type="ECO:0000256" key="6">
    <source>
        <dbReference type="ARBA" id="ARBA00022556"/>
    </source>
</evidence>
<dbReference type="Pfam" id="PF02606">
    <property type="entry name" value="LpxK"/>
    <property type="match status" value="2"/>
</dbReference>
<keyword evidence="9 13" id="KW-0418">Kinase</keyword>
<feature type="binding site" evidence="13">
    <location>
        <begin position="20"/>
        <end position="27"/>
    </location>
    <ligand>
        <name>ATP</name>
        <dbReference type="ChEBI" id="CHEBI:30616"/>
    </ligand>
</feature>
<reference evidence="14" key="1">
    <citation type="submission" date="2021-10" db="EMBL/GenBank/DDBJ databases">
        <title>Genome Sequence of The Candidatus Hydrogeosomobacter endosymbioticus, an Intracellular Bacterial Symbiont of the Anaerobic Ciliate GW7.</title>
        <authorList>
            <person name="Shiohama Y."/>
            <person name="Shinzato N."/>
        </authorList>
    </citation>
    <scope>NUCLEOTIDE SEQUENCE [LARGE SCALE GENOMIC DNA]</scope>
    <source>
        <strain evidence="14">200920</strain>
    </source>
</reference>
<evidence type="ECO:0000256" key="9">
    <source>
        <dbReference type="ARBA" id="ARBA00022777"/>
    </source>
</evidence>
<evidence type="ECO:0000313" key="14">
    <source>
        <dbReference type="EMBL" id="BDB96006.1"/>
    </source>
</evidence>
<comment type="catalytic activity">
    <reaction evidence="13">
        <text>a lipid A disaccharide + ATP = a lipid IVA + ADP + H(+)</text>
        <dbReference type="Rhea" id="RHEA:67840"/>
        <dbReference type="ChEBI" id="CHEBI:15378"/>
        <dbReference type="ChEBI" id="CHEBI:30616"/>
        <dbReference type="ChEBI" id="CHEBI:176343"/>
        <dbReference type="ChEBI" id="CHEBI:176425"/>
        <dbReference type="ChEBI" id="CHEBI:456216"/>
        <dbReference type="EC" id="2.7.1.130"/>
    </reaction>
</comment>
<dbReference type="InterPro" id="IPR003758">
    <property type="entry name" value="LpxK"/>
</dbReference>
<dbReference type="EC" id="2.7.1.130" evidence="3 13"/>
<dbReference type="SUPFAM" id="SSF52540">
    <property type="entry name" value="P-loop containing nucleoside triphosphate hydrolases"/>
    <property type="match status" value="1"/>
</dbReference>
<dbReference type="HAMAP" id="MF_00409">
    <property type="entry name" value="LpxK"/>
    <property type="match status" value="1"/>
</dbReference>
<evidence type="ECO:0000256" key="5">
    <source>
        <dbReference type="ARBA" id="ARBA00022516"/>
    </source>
</evidence>
<keyword evidence="10 13" id="KW-0067">ATP-binding</keyword>
<evidence type="ECO:0000256" key="10">
    <source>
        <dbReference type="ARBA" id="ARBA00022840"/>
    </source>
</evidence>
<evidence type="ECO:0000256" key="8">
    <source>
        <dbReference type="ARBA" id="ARBA00022741"/>
    </source>
</evidence>
<dbReference type="PANTHER" id="PTHR42724">
    <property type="entry name" value="TETRAACYLDISACCHARIDE 4'-KINASE"/>
    <property type="match status" value="1"/>
</dbReference>
<dbReference type="PANTHER" id="PTHR42724:SF1">
    <property type="entry name" value="TETRAACYLDISACCHARIDE 4'-KINASE, MITOCHONDRIAL-RELATED"/>
    <property type="match status" value="1"/>
</dbReference>
<evidence type="ECO:0000256" key="12">
    <source>
        <dbReference type="ARBA" id="ARBA00029757"/>
    </source>
</evidence>
<keyword evidence="6 13" id="KW-0441">Lipid A biosynthesis</keyword>
<dbReference type="EMBL" id="AP025225">
    <property type="protein sequence ID" value="BDB96006.1"/>
    <property type="molecule type" value="Genomic_DNA"/>
</dbReference>
<comment type="pathway">
    <text evidence="2 13">Glycolipid biosynthesis; lipid IV(A) biosynthesis; lipid IV(A) from (3R)-3-hydroxytetradecanoyl-[acyl-carrier-protein] and UDP-N-acetyl-alpha-D-glucosamine: step 6/6.</text>
</comment>
<keyword evidence="5 13" id="KW-0444">Lipid biosynthesis</keyword>
<accession>A0ABN6L2C3</accession>
<keyword evidence="15" id="KW-1185">Reference proteome</keyword>
<keyword evidence="8 13" id="KW-0547">Nucleotide-binding</keyword>
<evidence type="ECO:0000256" key="13">
    <source>
        <dbReference type="HAMAP-Rule" id="MF_00409"/>
    </source>
</evidence>
<evidence type="ECO:0000313" key="15">
    <source>
        <dbReference type="Proteomes" id="UP001320209"/>
    </source>
</evidence>
<dbReference type="NCBIfam" id="TIGR00682">
    <property type="entry name" value="lpxK"/>
    <property type="match status" value="1"/>
</dbReference>
<evidence type="ECO:0000256" key="1">
    <source>
        <dbReference type="ARBA" id="ARBA00002274"/>
    </source>
</evidence>